<dbReference type="Proteomes" id="UP000294820">
    <property type="component" value="Chromosome 1"/>
</dbReference>
<protein>
    <submittedName>
        <fullName evidence="1">Uncharacterized protein</fullName>
    </submittedName>
</protein>
<organism evidence="1 2">
    <name type="scientific">Dickeya aquatica</name>
    <dbReference type="NCBI Taxonomy" id="1401087"/>
    <lineage>
        <taxon>Bacteria</taxon>
        <taxon>Pseudomonadati</taxon>
        <taxon>Pseudomonadota</taxon>
        <taxon>Gammaproteobacteria</taxon>
        <taxon>Enterobacterales</taxon>
        <taxon>Pectobacteriaceae</taxon>
        <taxon>Dickeya</taxon>
    </lineage>
</organism>
<dbReference type="EMBL" id="LT615367">
    <property type="protein sequence ID" value="SLM62800.1"/>
    <property type="molecule type" value="Genomic_DNA"/>
</dbReference>
<dbReference type="AlphaFoldDB" id="A0A375A9U0"/>
<dbReference type="KEGG" id="daq:DAQ1742_01863"/>
<name>A0A375A9U0_9GAMM</name>
<keyword evidence="2" id="KW-1185">Reference proteome</keyword>
<sequence>MNYYLSHSHMFSVRYNHFQRMNGAHHLLQKHQLQSIKQNKQ</sequence>
<accession>A0A375A9U0</accession>
<proteinExistence type="predicted"/>
<reference evidence="1 2" key="1">
    <citation type="submission" date="2016-09" db="EMBL/GenBank/DDBJ databases">
        <authorList>
            <person name="Reverchon S."/>
            <person name="Nasser W."/>
            <person name="Leonard S."/>
            <person name="Brochier C."/>
            <person name="Duprey A."/>
        </authorList>
    </citation>
    <scope>NUCLEOTIDE SEQUENCE [LARGE SCALE GENOMIC DNA]</scope>
    <source>
        <strain evidence="1 2">174/2</strain>
    </source>
</reference>
<evidence type="ECO:0000313" key="1">
    <source>
        <dbReference type="EMBL" id="SLM62800.1"/>
    </source>
</evidence>
<evidence type="ECO:0000313" key="2">
    <source>
        <dbReference type="Proteomes" id="UP000294820"/>
    </source>
</evidence>
<gene>
    <name evidence="1" type="ORF">DAQ1742_01863</name>
</gene>